<dbReference type="Gene3D" id="3.30.70.1820">
    <property type="entry name" value="L1 transposable element, RRM domain"/>
    <property type="match status" value="1"/>
</dbReference>
<reference evidence="2" key="2">
    <citation type="submission" date="2022-10" db="EMBL/GenBank/DDBJ databases">
        <authorList>
            <consortium name="ENA_rothamsted_submissions"/>
            <consortium name="culmorum"/>
            <person name="King R."/>
        </authorList>
    </citation>
    <scope>NUCLEOTIDE SEQUENCE</scope>
</reference>
<dbReference type="Pfam" id="PF25298">
    <property type="entry name" value="Baculo_FP_2nd"/>
    <property type="match status" value="1"/>
</dbReference>
<dbReference type="Proteomes" id="UP001153714">
    <property type="component" value="Chromosome 6"/>
</dbReference>
<evidence type="ECO:0000313" key="3">
    <source>
        <dbReference type="Proteomes" id="UP001153714"/>
    </source>
</evidence>
<gene>
    <name evidence="2" type="ORF">DIATSA_LOCUS11579</name>
</gene>
<keyword evidence="3" id="KW-1185">Reference proteome</keyword>
<sequence length="446" mass="50694">MCSRTPPKCASNPDLPTSAHAEDLYINIRKRKQPEDDNLHLQMKLLEQKMDSQFHTFSSNLDNKITEIINTTLRSTILTEFSKINASLDALNNTVMSLRSDNTSFKESLTSINTRLAEMEKSLSFSNERQETFDKQLQSLQNHMEKNSTLPEHIQILEVKLAAIEQQARDCNIEIVNLPERRNENLCNIITNLGVIIKQQILPSDIISVHRVPHADQKDSRPKNIIAKLSTRILRDNIIAACRSTKNISSEQLGISGSVQRIFINEHLTIQNKRLFRECREKAKLHDYKYVWVKHGVILVATSQRAVQSFKFPQLYAETIIERYSSPNIPLSVSENDLTCKNLASQIQNMVFEKFRSNSNMPIFAPLVNDIKKSMSKCPLCPIVNVNSQSKSYIAPNIVSKMIQASVIPNTITNIPRVKRNIGGKVFTDSSAILNNYNFGFRNVAL</sequence>
<dbReference type="AlphaFoldDB" id="A0A9N9RBA4"/>
<evidence type="ECO:0000259" key="1">
    <source>
        <dbReference type="Pfam" id="PF25298"/>
    </source>
</evidence>
<feature type="domain" description="FP protein C-terminal" evidence="1">
    <location>
        <begin position="269"/>
        <end position="300"/>
    </location>
</feature>
<dbReference type="EMBL" id="OU893337">
    <property type="protein sequence ID" value="CAG9794185.1"/>
    <property type="molecule type" value="Genomic_DNA"/>
</dbReference>
<dbReference type="InterPro" id="IPR057251">
    <property type="entry name" value="FP_C"/>
</dbReference>
<proteinExistence type="predicted"/>
<dbReference type="OrthoDB" id="7477812at2759"/>
<reference evidence="2" key="1">
    <citation type="submission" date="2021-12" db="EMBL/GenBank/DDBJ databases">
        <authorList>
            <person name="King R."/>
        </authorList>
    </citation>
    <scope>NUCLEOTIDE SEQUENCE</scope>
</reference>
<evidence type="ECO:0000313" key="2">
    <source>
        <dbReference type="EMBL" id="CAG9794185.1"/>
    </source>
</evidence>
<organism evidence="2 3">
    <name type="scientific">Diatraea saccharalis</name>
    <name type="common">sugarcane borer</name>
    <dbReference type="NCBI Taxonomy" id="40085"/>
    <lineage>
        <taxon>Eukaryota</taxon>
        <taxon>Metazoa</taxon>
        <taxon>Ecdysozoa</taxon>
        <taxon>Arthropoda</taxon>
        <taxon>Hexapoda</taxon>
        <taxon>Insecta</taxon>
        <taxon>Pterygota</taxon>
        <taxon>Neoptera</taxon>
        <taxon>Endopterygota</taxon>
        <taxon>Lepidoptera</taxon>
        <taxon>Glossata</taxon>
        <taxon>Ditrysia</taxon>
        <taxon>Pyraloidea</taxon>
        <taxon>Crambidae</taxon>
        <taxon>Crambinae</taxon>
        <taxon>Diatraea</taxon>
    </lineage>
</organism>
<protein>
    <recommendedName>
        <fullName evidence="1">FP protein C-terminal domain-containing protein</fullName>
    </recommendedName>
</protein>
<accession>A0A9N9RBA4</accession>
<name>A0A9N9RBA4_9NEOP</name>